<dbReference type="EMBL" id="KE346364">
    <property type="protein sequence ID" value="KJE92916.1"/>
    <property type="molecule type" value="Genomic_DNA"/>
</dbReference>
<dbReference type="Proteomes" id="UP000008743">
    <property type="component" value="Unassembled WGS sequence"/>
</dbReference>
<accession>A0A0D2UCX5</accession>
<dbReference type="AlphaFoldDB" id="A0A0D2UCX5"/>
<keyword evidence="2" id="KW-1185">Reference proteome</keyword>
<name>A0A0D2UCX5_CAPO3</name>
<dbReference type="OrthoDB" id="532937at2759"/>
<proteinExistence type="predicted"/>
<dbReference type="RefSeq" id="XP_004363526.1">
    <property type="nucleotide sequence ID" value="XM_004363469.2"/>
</dbReference>
<reference evidence="2" key="1">
    <citation type="submission" date="2011-02" db="EMBL/GenBank/DDBJ databases">
        <title>The Genome Sequence of Capsaspora owczarzaki ATCC 30864.</title>
        <authorList>
            <person name="Russ C."/>
            <person name="Cuomo C."/>
            <person name="Burger G."/>
            <person name="Gray M.W."/>
            <person name="Holland P.W.H."/>
            <person name="King N."/>
            <person name="Lang F.B.F."/>
            <person name="Roger A.J."/>
            <person name="Ruiz-Trillo I."/>
            <person name="Young S.K."/>
            <person name="Zeng Q."/>
            <person name="Gargeya S."/>
            <person name="Alvarado L."/>
            <person name="Berlin A."/>
            <person name="Chapman S.B."/>
            <person name="Chen Z."/>
            <person name="Freedman E."/>
            <person name="Gellesch M."/>
            <person name="Goldberg J."/>
            <person name="Griggs A."/>
            <person name="Gujja S."/>
            <person name="Heilman E."/>
            <person name="Heiman D."/>
            <person name="Howarth C."/>
            <person name="Mehta T."/>
            <person name="Neiman D."/>
            <person name="Pearson M."/>
            <person name="Roberts A."/>
            <person name="Saif S."/>
            <person name="Shea T."/>
            <person name="Shenoy N."/>
            <person name="Sisk P."/>
            <person name="Stolte C."/>
            <person name="Sykes S."/>
            <person name="White J."/>
            <person name="Yandava C."/>
            <person name="Haas B."/>
            <person name="Nusbaum C."/>
            <person name="Birren B."/>
        </authorList>
    </citation>
    <scope>NUCLEOTIDE SEQUENCE</scope>
    <source>
        <strain evidence="2">ATCC 30864</strain>
    </source>
</reference>
<dbReference type="InParanoid" id="A0A0D2UCX5"/>
<sequence length="202" mass="22436">MEAFTEAIITQITALLDQRIGTLEKSIDERIGILEKSIDKRIGAIDNKLERLMCLHANSQLGRAEPIRLVPNKEGQLPDGTITVDIKPKLRSTINSAEASDEKPGYVKMPVTIPPTVESLLVAGNERLAVEQPEGGRGRIANTWNKDKSQALLKFYGEVDEESEDENDPENDYTVTSRSRRIRVARALGITQTQLNLCQLSL</sequence>
<evidence type="ECO:0000313" key="1">
    <source>
        <dbReference type="EMBL" id="KJE92916.1"/>
    </source>
</evidence>
<gene>
    <name evidence="1" type="ORF">CAOG_003798</name>
</gene>
<evidence type="ECO:0000313" key="2">
    <source>
        <dbReference type="Proteomes" id="UP000008743"/>
    </source>
</evidence>
<dbReference type="eggNOG" id="ENOG502SWX5">
    <property type="taxonomic scope" value="Eukaryota"/>
</dbReference>
<organism evidence="1 2">
    <name type="scientific">Capsaspora owczarzaki (strain ATCC 30864)</name>
    <dbReference type="NCBI Taxonomy" id="595528"/>
    <lineage>
        <taxon>Eukaryota</taxon>
        <taxon>Filasterea</taxon>
        <taxon>Capsaspora</taxon>
    </lineage>
</organism>
<protein>
    <submittedName>
        <fullName evidence="1">Uncharacterized protein</fullName>
    </submittedName>
</protein>